<feature type="transmembrane region" description="Helical" evidence="1">
    <location>
        <begin position="72"/>
        <end position="93"/>
    </location>
</feature>
<feature type="transmembrane region" description="Helical" evidence="1">
    <location>
        <begin position="132"/>
        <end position="148"/>
    </location>
</feature>
<keyword evidence="1" id="KW-0812">Transmembrane</keyword>
<gene>
    <name evidence="2" type="ORF">ACFFGE_03595</name>
</gene>
<keyword evidence="1" id="KW-0472">Membrane</keyword>
<proteinExistence type="predicted"/>
<dbReference type="Pfam" id="PF04657">
    <property type="entry name" value="DMT_YdcZ"/>
    <property type="match status" value="1"/>
</dbReference>
<evidence type="ECO:0000313" key="3">
    <source>
        <dbReference type="Proteomes" id="UP001589906"/>
    </source>
</evidence>
<dbReference type="PANTHER" id="PTHR34821">
    <property type="entry name" value="INNER MEMBRANE PROTEIN YDCZ"/>
    <property type="match status" value="1"/>
</dbReference>
<sequence length="151" mass="15286">MTLSNATAFAIAAVIVGGAFTALQGPTNARLAGAVASPVNAALISFAVGTAVLAALALVLRTPPDPAATRALPFWAWLGGAYGAVFVVAAAFAVPRLGVASTITLMIAGQLVLSLVLDHFGWLGVPRQPMSMGRLAGVVLVLLGVFLVRRP</sequence>
<evidence type="ECO:0000313" key="2">
    <source>
        <dbReference type="EMBL" id="MFC0632961.1"/>
    </source>
</evidence>
<organism evidence="2 3">
    <name type="scientific">Brevundimonas balnearis</name>
    <dbReference type="NCBI Taxonomy" id="1572858"/>
    <lineage>
        <taxon>Bacteria</taxon>
        <taxon>Pseudomonadati</taxon>
        <taxon>Pseudomonadota</taxon>
        <taxon>Alphaproteobacteria</taxon>
        <taxon>Caulobacterales</taxon>
        <taxon>Caulobacteraceae</taxon>
        <taxon>Brevundimonas</taxon>
    </lineage>
</organism>
<comment type="caution">
    <text evidence="2">The sequence shown here is derived from an EMBL/GenBank/DDBJ whole genome shotgun (WGS) entry which is preliminary data.</text>
</comment>
<dbReference type="PANTHER" id="PTHR34821:SF2">
    <property type="entry name" value="INNER MEMBRANE PROTEIN YDCZ"/>
    <property type="match status" value="1"/>
</dbReference>
<dbReference type="Proteomes" id="UP001589906">
    <property type="component" value="Unassembled WGS sequence"/>
</dbReference>
<keyword evidence="1" id="KW-1133">Transmembrane helix</keyword>
<keyword evidence="3" id="KW-1185">Reference proteome</keyword>
<evidence type="ECO:0000256" key="1">
    <source>
        <dbReference type="SAM" id="Phobius"/>
    </source>
</evidence>
<reference evidence="2 3" key="1">
    <citation type="submission" date="2024-09" db="EMBL/GenBank/DDBJ databases">
        <authorList>
            <person name="Sun Q."/>
            <person name="Mori K."/>
        </authorList>
    </citation>
    <scope>NUCLEOTIDE SEQUENCE [LARGE SCALE GENOMIC DNA]</scope>
    <source>
        <strain evidence="2 3">NCAIM B.02621</strain>
    </source>
</reference>
<feature type="transmembrane region" description="Helical" evidence="1">
    <location>
        <begin position="99"/>
        <end position="120"/>
    </location>
</feature>
<dbReference type="RefSeq" id="WP_376834376.1">
    <property type="nucleotide sequence ID" value="NZ_JBHLSW010000003.1"/>
</dbReference>
<feature type="transmembrane region" description="Helical" evidence="1">
    <location>
        <begin position="39"/>
        <end position="60"/>
    </location>
</feature>
<dbReference type="EMBL" id="JBHLSW010000003">
    <property type="protein sequence ID" value="MFC0632961.1"/>
    <property type="molecule type" value="Genomic_DNA"/>
</dbReference>
<name>A0ABV6R012_9CAUL</name>
<accession>A0ABV6R012</accession>
<protein>
    <submittedName>
        <fullName evidence="2">DMT family transporter</fullName>
    </submittedName>
</protein>
<dbReference type="InterPro" id="IPR006750">
    <property type="entry name" value="YdcZ"/>
</dbReference>